<accession>A0A1H9NLI2</accession>
<name>A0A1H9NLI2_FLAFI</name>
<dbReference type="AlphaFoldDB" id="A0A1H9NLI2"/>
<proteinExistence type="predicted"/>
<gene>
    <name evidence="1" type="ORF">SAMN05444355_1111</name>
</gene>
<reference evidence="2" key="1">
    <citation type="submission" date="2016-10" db="EMBL/GenBank/DDBJ databases">
        <authorList>
            <person name="Varghese N."/>
            <person name="Submissions S."/>
        </authorList>
    </citation>
    <scope>NUCLEOTIDE SEQUENCE [LARGE SCALE GENOMIC DNA]</scope>
    <source>
        <strain evidence="2">DSM 15719</strain>
    </source>
</reference>
<protein>
    <submittedName>
        <fullName evidence="1">Uncharacterized protein</fullName>
    </submittedName>
</protein>
<evidence type="ECO:0000313" key="2">
    <source>
        <dbReference type="Proteomes" id="UP000183658"/>
    </source>
</evidence>
<dbReference type="EMBL" id="FOFZ01000011">
    <property type="protein sequence ID" value="SER36617.1"/>
    <property type="molecule type" value="Genomic_DNA"/>
</dbReference>
<dbReference type="RefSeq" id="WP_074723977.1">
    <property type="nucleotide sequence ID" value="NZ_CBCRVS010000001.1"/>
</dbReference>
<evidence type="ECO:0000313" key="1">
    <source>
        <dbReference type="EMBL" id="SER36617.1"/>
    </source>
</evidence>
<sequence length="87" mass="10135">MTGIYNFIDLNTVVSFRQILNTTAYDATIERSLDNITAFLSKKFPDQRFEVFFEFRSASKLIREKKKLSNVELANLANILTILYTYV</sequence>
<organism evidence="1 2">
    <name type="scientific">Flavobacterium frigoris</name>
    <dbReference type="NCBI Taxonomy" id="229204"/>
    <lineage>
        <taxon>Bacteria</taxon>
        <taxon>Pseudomonadati</taxon>
        <taxon>Bacteroidota</taxon>
        <taxon>Flavobacteriia</taxon>
        <taxon>Flavobacteriales</taxon>
        <taxon>Flavobacteriaceae</taxon>
        <taxon>Flavobacterium</taxon>
    </lineage>
</organism>
<keyword evidence="2" id="KW-1185">Reference proteome</keyword>
<dbReference type="Proteomes" id="UP000183658">
    <property type="component" value="Unassembled WGS sequence"/>
</dbReference>